<accession>A0A0M3IMH7</accession>
<keyword evidence="1" id="KW-1185">Reference proteome</keyword>
<reference evidence="2" key="1">
    <citation type="submission" date="2017-02" db="UniProtKB">
        <authorList>
            <consortium name="WormBaseParasite"/>
        </authorList>
    </citation>
    <scope>IDENTIFICATION</scope>
</reference>
<protein>
    <submittedName>
        <fullName evidence="2">Uncharacterized protein</fullName>
    </submittedName>
</protein>
<sequence length="38" mass="4770">MLILILARQVFRWEVYQLFALLNLSPYPSYRYWQYSNL</sequence>
<evidence type="ECO:0000313" key="2">
    <source>
        <dbReference type="WBParaSite" id="ALUE_0001995501-mRNA-1"/>
    </source>
</evidence>
<evidence type="ECO:0000313" key="1">
    <source>
        <dbReference type="Proteomes" id="UP000036681"/>
    </source>
</evidence>
<dbReference type="Proteomes" id="UP000036681">
    <property type="component" value="Unplaced"/>
</dbReference>
<dbReference type="AlphaFoldDB" id="A0A0M3IMH7"/>
<name>A0A0M3IMH7_ASCLU</name>
<organism evidence="1 2">
    <name type="scientific">Ascaris lumbricoides</name>
    <name type="common">Giant roundworm</name>
    <dbReference type="NCBI Taxonomy" id="6252"/>
    <lineage>
        <taxon>Eukaryota</taxon>
        <taxon>Metazoa</taxon>
        <taxon>Ecdysozoa</taxon>
        <taxon>Nematoda</taxon>
        <taxon>Chromadorea</taxon>
        <taxon>Rhabditida</taxon>
        <taxon>Spirurina</taxon>
        <taxon>Ascaridomorpha</taxon>
        <taxon>Ascaridoidea</taxon>
        <taxon>Ascarididae</taxon>
        <taxon>Ascaris</taxon>
    </lineage>
</organism>
<proteinExistence type="predicted"/>
<dbReference type="WBParaSite" id="ALUE_0001995501-mRNA-1">
    <property type="protein sequence ID" value="ALUE_0001995501-mRNA-1"/>
    <property type="gene ID" value="ALUE_0001995501"/>
</dbReference>